<dbReference type="InterPro" id="IPR000620">
    <property type="entry name" value="EamA_dom"/>
</dbReference>
<feature type="transmembrane region" description="Helical" evidence="8">
    <location>
        <begin position="73"/>
        <end position="94"/>
    </location>
</feature>
<dbReference type="AlphaFoldDB" id="A0A7H0LHA2"/>
<accession>A0A7H0LHA2</accession>
<evidence type="ECO:0000313" key="10">
    <source>
        <dbReference type="EMBL" id="QNQ09055.1"/>
    </source>
</evidence>
<feature type="transmembrane region" description="Helical" evidence="8">
    <location>
        <begin position="264"/>
        <end position="282"/>
    </location>
</feature>
<dbReference type="Pfam" id="PF00892">
    <property type="entry name" value="EamA"/>
    <property type="match status" value="2"/>
</dbReference>
<keyword evidence="5 8" id="KW-0812">Transmembrane</keyword>
<feature type="transmembrane region" description="Helical" evidence="8">
    <location>
        <begin position="44"/>
        <end position="61"/>
    </location>
</feature>
<feature type="transmembrane region" description="Helical" evidence="8">
    <location>
        <begin position="209"/>
        <end position="228"/>
    </location>
</feature>
<feature type="transmembrane region" description="Helical" evidence="8">
    <location>
        <begin position="129"/>
        <end position="147"/>
    </location>
</feature>
<proteinExistence type="inferred from homology"/>
<protein>
    <submittedName>
        <fullName evidence="10">EamA family transporter RarD</fullName>
    </submittedName>
</protein>
<reference evidence="10 11" key="1">
    <citation type="submission" date="2020-09" db="EMBL/GenBank/DDBJ databases">
        <title>Sphingomonas sp., a new species isolated from pork steak.</title>
        <authorList>
            <person name="Heidler von Heilborn D."/>
        </authorList>
    </citation>
    <scope>NUCLEOTIDE SEQUENCE [LARGE SCALE GENOMIC DNA]</scope>
    <source>
        <strain evidence="11">S8-3T</strain>
    </source>
</reference>
<dbReference type="NCBIfam" id="TIGR00688">
    <property type="entry name" value="rarD"/>
    <property type="match status" value="1"/>
</dbReference>
<keyword evidence="4" id="KW-1003">Cell membrane</keyword>
<dbReference type="RefSeq" id="WP_187761379.1">
    <property type="nucleotide sequence ID" value="NZ_CP061038.1"/>
</dbReference>
<keyword evidence="7 8" id="KW-0472">Membrane</keyword>
<name>A0A7H0LHA2_9SPHN</name>
<feature type="transmembrane region" description="Helical" evidence="8">
    <location>
        <begin position="180"/>
        <end position="197"/>
    </location>
</feature>
<gene>
    <name evidence="10" type="primary">rarD</name>
    <name evidence="10" type="ORF">H3Z74_20575</name>
</gene>
<sequence>MTGSRKINPGIVFGVAAYTIWGLLPSFIKLLHPLPAPDILAHRILWSLLLLLILAVALRHGPALLGIVRTPRLLIALTASASLIGINWLVYIIAINSGHVAQASLGYFINPLVNVVLGVVILRERLGRIEAVAVLLATAAVAFLAIWQGSIPYIPLTLAFSFAFYGLIRKMTPVDALDGLLIETLILAPAAFAWLMLAGTTLGSAGPGWPLLAASGVVTALPLLLFAAAAKRVRYSDLGLLQYLAPTLQLVLAVFVYGEKLHPAQIGAFITIWIALAIYAVGASISARRSAMVVPD</sequence>
<evidence type="ECO:0000256" key="8">
    <source>
        <dbReference type="SAM" id="Phobius"/>
    </source>
</evidence>
<dbReference type="PANTHER" id="PTHR22911:SF137">
    <property type="entry name" value="SOLUTE CARRIER FAMILY 35 MEMBER G2-RELATED"/>
    <property type="match status" value="1"/>
</dbReference>
<evidence type="ECO:0000256" key="7">
    <source>
        <dbReference type="ARBA" id="ARBA00023136"/>
    </source>
</evidence>
<feature type="transmembrane region" description="Helical" evidence="8">
    <location>
        <begin position="100"/>
        <end position="122"/>
    </location>
</feature>
<keyword evidence="11" id="KW-1185">Reference proteome</keyword>
<keyword evidence="3" id="KW-0813">Transport</keyword>
<dbReference type="SUPFAM" id="SSF103481">
    <property type="entry name" value="Multidrug resistance efflux transporter EmrE"/>
    <property type="match status" value="2"/>
</dbReference>
<evidence type="ECO:0000256" key="3">
    <source>
        <dbReference type="ARBA" id="ARBA00022448"/>
    </source>
</evidence>
<feature type="transmembrane region" description="Helical" evidence="8">
    <location>
        <begin position="7"/>
        <end position="24"/>
    </location>
</feature>
<feature type="domain" description="EamA" evidence="9">
    <location>
        <begin position="156"/>
        <end position="278"/>
    </location>
</feature>
<keyword evidence="6 8" id="KW-1133">Transmembrane helix</keyword>
<feature type="domain" description="EamA" evidence="9">
    <location>
        <begin position="9"/>
        <end position="144"/>
    </location>
</feature>
<comment type="similarity">
    <text evidence="2">Belongs to the EamA transporter family.</text>
</comment>
<evidence type="ECO:0000259" key="9">
    <source>
        <dbReference type="Pfam" id="PF00892"/>
    </source>
</evidence>
<evidence type="ECO:0000256" key="2">
    <source>
        <dbReference type="ARBA" id="ARBA00007362"/>
    </source>
</evidence>
<evidence type="ECO:0000256" key="1">
    <source>
        <dbReference type="ARBA" id="ARBA00004651"/>
    </source>
</evidence>
<feature type="transmembrane region" description="Helical" evidence="8">
    <location>
        <begin position="240"/>
        <end position="258"/>
    </location>
</feature>
<comment type="subcellular location">
    <subcellularLocation>
        <location evidence="1">Cell membrane</location>
        <topology evidence="1">Multi-pass membrane protein</topology>
    </subcellularLocation>
</comment>
<dbReference type="EMBL" id="CP061038">
    <property type="protein sequence ID" value="QNQ09055.1"/>
    <property type="molecule type" value="Genomic_DNA"/>
</dbReference>
<dbReference type="InterPro" id="IPR037185">
    <property type="entry name" value="EmrE-like"/>
</dbReference>
<dbReference type="GO" id="GO:0005886">
    <property type="term" value="C:plasma membrane"/>
    <property type="evidence" value="ECO:0007669"/>
    <property type="project" value="UniProtKB-SubCell"/>
</dbReference>
<dbReference type="InterPro" id="IPR004626">
    <property type="entry name" value="RarD"/>
</dbReference>
<feature type="transmembrane region" description="Helical" evidence="8">
    <location>
        <begin position="153"/>
        <end position="168"/>
    </location>
</feature>
<organism evidence="10 11">
    <name type="scientific">Sphingomonas alpina</name>
    <dbReference type="NCBI Taxonomy" id="653931"/>
    <lineage>
        <taxon>Bacteria</taxon>
        <taxon>Pseudomonadati</taxon>
        <taxon>Pseudomonadota</taxon>
        <taxon>Alphaproteobacteria</taxon>
        <taxon>Sphingomonadales</taxon>
        <taxon>Sphingomonadaceae</taxon>
        <taxon>Sphingomonas</taxon>
    </lineage>
</organism>
<evidence type="ECO:0000256" key="5">
    <source>
        <dbReference type="ARBA" id="ARBA00022692"/>
    </source>
</evidence>
<evidence type="ECO:0000256" key="6">
    <source>
        <dbReference type="ARBA" id="ARBA00022989"/>
    </source>
</evidence>
<evidence type="ECO:0000256" key="4">
    <source>
        <dbReference type="ARBA" id="ARBA00022475"/>
    </source>
</evidence>
<dbReference type="PANTHER" id="PTHR22911">
    <property type="entry name" value="ACYL-MALONYL CONDENSING ENZYME-RELATED"/>
    <property type="match status" value="1"/>
</dbReference>
<dbReference type="KEGG" id="spap:H3Z74_20575"/>
<evidence type="ECO:0000313" key="11">
    <source>
        <dbReference type="Proteomes" id="UP000516148"/>
    </source>
</evidence>
<dbReference type="Proteomes" id="UP000516148">
    <property type="component" value="Chromosome"/>
</dbReference>